<organism evidence="1 2">
    <name type="scientific">Marinobacter lacisalsi</name>
    <dbReference type="NCBI Taxonomy" id="475979"/>
    <lineage>
        <taxon>Bacteria</taxon>
        <taxon>Pseudomonadati</taxon>
        <taxon>Pseudomonadota</taxon>
        <taxon>Gammaproteobacteria</taxon>
        <taxon>Pseudomonadales</taxon>
        <taxon>Marinobacteraceae</taxon>
        <taxon>Marinobacter</taxon>
    </lineage>
</organism>
<name>A0ABV8QEX2_9GAMM</name>
<protein>
    <recommendedName>
        <fullName evidence="3">Glycosyltransferase</fullName>
    </recommendedName>
</protein>
<evidence type="ECO:0008006" key="3">
    <source>
        <dbReference type="Google" id="ProtNLM"/>
    </source>
</evidence>
<gene>
    <name evidence="1" type="ORF">ACFOZ5_03450</name>
</gene>
<proteinExistence type="predicted"/>
<dbReference type="EMBL" id="JBHSDI010000004">
    <property type="protein sequence ID" value="MFC4258085.1"/>
    <property type="molecule type" value="Genomic_DNA"/>
</dbReference>
<evidence type="ECO:0000313" key="1">
    <source>
        <dbReference type="EMBL" id="MFC4258085.1"/>
    </source>
</evidence>
<evidence type="ECO:0000313" key="2">
    <source>
        <dbReference type="Proteomes" id="UP001595798"/>
    </source>
</evidence>
<dbReference type="RefSeq" id="WP_379885445.1">
    <property type="nucleotide sequence ID" value="NZ_JBHSDI010000004.1"/>
</dbReference>
<dbReference type="Proteomes" id="UP001595798">
    <property type="component" value="Unassembled WGS sequence"/>
</dbReference>
<sequence>MITVNLTTTCQRLPLCKITLMSLCLQSRQPDEIRLWVSTEPYLRDGGIRDKEQLGHYFNDLPAEWQRRIRLCWVANTGPYRKLIPALREAGPDDLLITADDDIAYGKHWLATLLQAYEPGSNMAVAGRVRQKRYNAFGRTMSYMNWDILADSSMISEGYIITFGGGAVLSRALFREQDILDNAFLEVAPTADDLWYSKLLLRNDVRVRVVPEVMRELNFIEHGDGLVNHNHPGQAALLRKITMRLWEWTAGYMGVPVCGNDRAYQQVEQYFRKLADRRIAPGQTA</sequence>
<accession>A0ABV8QEX2</accession>
<keyword evidence="2" id="KW-1185">Reference proteome</keyword>
<comment type="caution">
    <text evidence="1">The sequence shown here is derived from an EMBL/GenBank/DDBJ whole genome shotgun (WGS) entry which is preliminary data.</text>
</comment>
<dbReference type="InterPro" id="IPR029044">
    <property type="entry name" value="Nucleotide-diphossugar_trans"/>
</dbReference>
<dbReference type="SUPFAM" id="SSF53448">
    <property type="entry name" value="Nucleotide-diphospho-sugar transferases"/>
    <property type="match status" value="1"/>
</dbReference>
<reference evidence="2" key="1">
    <citation type="journal article" date="2019" name="Int. J. Syst. Evol. Microbiol.">
        <title>The Global Catalogue of Microorganisms (GCM) 10K type strain sequencing project: providing services to taxonomists for standard genome sequencing and annotation.</title>
        <authorList>
            <consortium name="The Broad Institute Genomics Platform"/>
            <consortium name="The Broad Institute Genome Sequencing Center for Infectious Disease"/>
            <person name="Wu L."/>
            <person name="Ma J."/>
        </authorList>
    </citation>
    <scope>NUCLEOTIDE SEQUENCE [LARGE SCALE GENOMIC DNA]</scope>
    <source>
        <strain evidence="2">CECT 7297</strain>
    </source>
</reference>
<dbReference type="Gene3D" id="3.90.550.10">
    <property type="entry name" value="Spore Coat Polysaccharide Biosynthesis Protein SpsA, Chain A"/>
    <property type="match status" value="1"/>
</dbReference>